<evidence type="ECO:0000313" key="1">
    <source>
        <dbReference type="EMBL" id="GFA37410.1"/>
    </source>
</evidence>
<sequence>MCASWQSVCLGDPPIGFKGFARWDLGQGHMGCWGEGVGRIWCKWGGTWGVGVKVLEGFGVGGVYGNCPGDERGIVAILGGKICYWVVRAGV</sequence>
<name>A0A699JIC6_TANCI</name>
<proteinExistence type="predicted"/>
<dbReference type="AlphaFoldDB" id="A0A699JIC6"/>
<dbReference type="EMBL" id="BKCJ010413084">
    <property type="protein sequence ID" value="GFA37410.1"/>
    <property type="molecule type" value="Genomic_DNA"/>
</dbReference>
<comment type="caution">
    <text evidence="1">The sequence shown here is derived from an EMBL/GenBank/DDBJ whole genome shotgun (WGS) entry which is preliminary data.</text>
</comment>
<gene>
    <name evidence="1" type="ORF">Tci_609382</name>
</gene>
<accession>A0A699JIC6</accession>
<organism evidence="1">
    <name type="scientific">Tanacetum cinerariifolium</name>
    <name type="common">Dalmatian daisy</name>
    <name type="synonym">Chrysanthemum cinerariifolium</name>
    <dbReference type="NCBI Taxonomy" id="118510"/>
    <lineage>
        <taxon>Eukaryota</taxon>
        <taxon>Viridiplantae</taxon>
        <taxon>Streptophyta</taxon>
        <taxon>Embryophyta</taxon>
        <taxon>Tracheophyta</taxon>
        <taxon>Spermatophyta</taxon>
        <taxon>Magnoliopsida</taxon>
        <taxon>eudicotyledons</taxon>
        <taxon>Gunneridae</taxon>
        <taxon>Pentapetalae</taxon>
        <taxon>asterids</taxon>
        <taxon>campanulids</taxon>
        <taxon>Asterales</taxon>
        <taxon>Asteraceae</taxon>
        <taxon>Asteroideae</taxon>
        <taxon>Anthemideae</taxon>
        <taxon>Anthemidinae</taxon>
        <taxon>Tanacetum</taxon>
    </lineage>
</organism>
<protein>
    <submittedName>
        <fullName evidence="1">Uncharacterized protein</fullName>
    </submittedName>
</protein>
<reference evidence="1" key="1">
    <citation type="journal article" date="2019" name="Sci. Rep.">
        <title>Draft genome of Tanacetum cinerariifolium, the natural source of mosquito coil.</title>
        <authorList>
            <person name="Yamashiro T."/>
            <person name="Shiraishi A."/>
            <person name="Satake H."/>
            <person name="Nakayama K."/>
        </authorList>
    </citation>
    <scope>NUCLEOTIDE SEQUENCE</scope>
</reference>